<evidence type="ECO:0000313" key="2">
    <source>
        <dbReference type="EMBL" id="MCC8430123.1"/>
    </source>
</evidence>
<accession>A0ABS8KVM8</accession>
<protein>
    <submittedName>
        <fullName evidence="2">Class I SAM-dependent methyltransferase</fullName>
    </submittedName>
</protein>
<dbReference type="InterPro" id="IPR041698">
    <property type="entry name" value="Methyltransf_25"/>
</dbReference>
<dbReference type="Proteomes" id="UP001198862">
    <property type="component" value="Unassembled WGS sequence"/>
</dbReference>
<keyword evidence="3" id="KW-1185">Reference proteome</keyword>
<dbReference type="CDD" id="cd02440">
    <property type="entry name" value="AdoMet_MTases"/>
    <property type="match status" value="1"/>
</dbReference>
<dbReference type="EMBL" id="JAJISD010000005">
    <property type="protein sequence ID" value="MCC8430123.1"/>
    <property type="molecule type" value="Genomic_DNA"/>
</dbReference>
<name>A0ABS8KVM8_9HYPH</name>
<gene>
    <name evidence="2" type="ORF">LJ725_14200</name>
</gene>
<sequence>MPPDLTYTPAAGHHWLTPLYDFGVAALTREKRWRSALIAQVRPRSGDVIVDVGCGTGSMLARLGKAAPSSRLIGIDPDPAILARARKRFAAFGLSVELHLGFARQAAGLLKGTRPTKVVSSLVFHQVPMDEKVAALAAMHAVLRADGEVHIADYGLQRTPLMRALFRGIIQNLDGRENTEPNARGVLRDLMRAAGFRNAEETLVIPTPSGSISLYRGSRIS</sequence>
<evidence type="ECO:0000313" key="3">
    <source>
        <dbReference type="Proteomes" id="UP001198862"/>
    </source>
</evidence>
<dbReference type="Pfam" id="PF13649">
    <property type="entry name" value="Methyltransf_25"/>
    <property type="match status" value="1"/>
</dbReference>
<dbReference type="GO" id="GO:0008168">
    <property type="term" value="F:methyltransferase activity"/>
    <property type="evidence" value="ECO:0007669"/>
    <property type="project" value="UniProtKB-KW"/>
</dbReference>
<comment type="caution">
    <text evidence="2">The sequence shown here is derived from an EMBL/GenBank/DDBJ whole genome shotgun (WGS) entry which is preliminary data.</text>
</comment>
<dbReference type="SUPFAM" id="SSF53335">
    <property type="entry name" value="S-adenosyl-L-methionine-dependent methyltransferases"/>
    <property type="match status" value="1"/>
</dbReference>
<keyword evidence="2" id="KW-0489">Methyltransferase</keyword>
<reference evidence="2 3" key="1">
    <citation type="submission" date="2021-11" db="EMBL/GenBank/DDBJ databases">
        <authorList>
            <person name="Lee D.-H."/>
            <person name="Kim S.-B."/>
        </authorList>
    </citation>
    <scope>NUCLEOTIDE SEQUENCE [LARGE SCALE GENOMIC DNA]</scope>
    <source>
        <strain evidence="2 3">KCTC 52223</strain>
    </source>
</reference>
<dbReference type="GO" id="GO:0032259">
    <property type="term" value="P:methylation"/>
    <property type="evidence" value="ECO:0007669"/>
    <property type="project" value="UniProtKB-KW"/>
</dbReference>
<dbReference type="Gene3D" id="3.40.50.150">
    <property type="entry name" value="Vaccinia Virus protein VP39"/>
    <property type="match status" value="1"/>
</dbReference>
<dbReference type="RefSeq" id="WP_230551309.1">
    <property type="nucleotide sequence ID" value="NZ_JAJISD010000005.1"/>
</dbReference>
<evidence type="ECO:0000259" key="1">
    <source>
        <dbReference type="Pfam" id="PF13649"/>
    </source>
</evidence>
<keyword evidence="2" id="KW-0808">Transferase</keyword>
<feature type="domain" description="Methyltransferase" evidence="1">
    <location>
        <begin position="49"/>
        <end position="147"/>
    </location>
</feature>
<dbReference type="InterPro" id="IPR029063">
    <property type="entry name" value="SAM-dependent_MTases_sf"/>
</dbReference>
<organism evidence="2 3">
    <name type="scientific">Reyranella aquatilis</name>
    <dbReference type="NCBI Taxonomy" id="2035356"/>
    <lineage>
        <taxon>Bacteria</taxon>
        <taxon>Pseudomonadati</taxon>
        <taxon>Pseudomonadota</taxon>
        <taxon>Alphaproteobacteria</taxon>
        <taxon>Hyphomicrobiales</taxon>
        <taxon>Reyranellaceae</taxon>
        <taxon>Reyranella</taxon>
    </lineage>
</organism>
<proteinExistence type="predicted"/>